<dbReference type="WBParaSite" id="ACAC_0000134001-mRNA-1">
    <property type="protein sequence ID" value="ACAC_0000134001-mRNA-1"/>
    <property type="gene ID" value="ACAC_0000134001"/>
</dbReference>
<proteinExistence type="predicted"/>
<sequence length="94" mass="10505">MSTAQHNPSQFGVSDEELRQLIATISSVDGLVMAGNGLRNCYEQSYGDLDEDKQFSARMRAAIIELYNHEVVVDLCFLKKHFGGDKLIIKANEL</sequence>
<organism evidence="1 2">
    <name type="scientific">Angiostrongylus cantonensis</name>
    <name type="common">Rat lungworm</name>
    <dbReference type="NCBI Taxonomy" id="6313"/>
    <lineage>
        <taxon>Eukaryota</taxon>
        <taxon>Metazoa</taxon>
        <taxon>Ecdysozoa</taxon>
        <taxon>Nematoda</taxon>
        <taxon>Chromadorea</taxon>
        <taxon>Rhabditida</taxon>
        <taxon>Rhabditina</taxon>
        <taxon>Rhabditomorpha</taxon>
        <taxon>Strongyloidea</taxon>
        <taxon>Metastrongylidae</taxon>
        <taxon>Angiostrongylus</taxon>
    </lineage>
</organism>
<dbReference type="Proteomes" id="UP000035642">
    <property type="component" value="Unassembled WGS sequence"/>
</dbReference>
<name>A0A0K0CVH7_ANGCA</name>
<evidence type="ECO:0000313" key="1">
    <source>
        <dbReference type="Proteomes" id="UP000035642"/>
    </source>
</evidence>
<protein>
    <submittedName>
        <fullName evidence="2">WASH-4_N domain-containing protein</fullName>
    </submittedName>
</protein>
<accession>A0A0K0CVH7</accession>
<evidence type="ECO:0000313" key="2">
    <source>
        <dbReference type="WBParaSite" id="ACAC_0000134001-mRNA-1"/>
    </source>
</evidence>
<dbReference type="AlphaFoldDB" id="A0A0K0CVH7"/>
<reference evidence="1" key="1">
    <citation type="submission" date="2012-09" db="EMBL/GenBank/DDBJ databases">
        <authorList>
            <person name="Martin A.A."/>
        </authorList>
    </citation>
    <scope>NUCLEOTIDE SEQUENCE</scope>
</reference>
<reference evidence="2" key="2">
    <citation type="submission" date="2017-02" db="UniProtKB">
        <authorList>
            <consortium name="WormBaseParasite"/>
        </authorList>
    </citation>
    <scope>IDENTIFICATION</scope>
</reference>
<dbReference type="STRING" id="6313.A0A0K0CVH7"/>
<keyword evidence="1" id="KW-1185">Reference proteome</keyword>